<dbReference type="SMART" id="SM01117">
    <property type="entry name" value="Cyt-b5"/>
    <property type="match status" value="1"/>
</dbReference>
<evidence type="ECO:0000256" key="1">
    <source>
        <dbReference type="ARBA" id="ARBA00004141"/>
    </source>
</evidence>
<organism evidence="13 14">
    <name type="scientific">Reticulomyxa filosa</name>
    <dbReference type="NCBI Taxonomy" id="46433"/>
    <lineage>
        <taxon>Eukaryota</taxon>
        <taxon>Sar</taxon>
        <taxon>Rhizaria</taxon>
        <taxon>Retaria</taxon>
        <taxon>Foraminifera</taxon>
        <taxon>Monothalamids</taxon>
        <taxon>Reticulomyxidae</taxon>
        <taxon>Reticulomyxa</taxon>
    </lineage>
</organism>
<dbReference type="Pfam" id="PF00173">
    <property type="entry name" value="Cyt-b5"/>
    <property type="match status" value="1"/>
</dbReference>
<dbReference type="PROSITE" id="PS50255">
    <property type="entry name" value="CYTOCHROME_B5_2"/>
    <property type="match status" value="1"/>
</dbReference>
<proteinExistence type="inferred from homology"/>
<dbReference type="AlphaFoldDB" id="X6NGT0"/>
<evidence type="ECO:0000256" key="2">
    <source>
        <dbReference type="ARBA" id="ARBA00009295"/>
    </source>
</evidence>
<dbReference type="EMBL" id="ASPP01008879">
    <property type="protein sequence ID" value="ETO24909.1"/>
    <property type="molecule type" value="Genomic_DNA"/>
</dbReference>
<feature type="domain" description="Cytochrome b5 heme-binding" evidence="12">
    <location>
        <begin position="370"/>
        <end position="450"/>
    </location>
</feature>
<dbReference type="InterPro" id="IPR015876">
    <property type="entry name" value="Acyl-CoA_DS"/>
</dbReference>
<evidence type="ECO:0000313" key="14">
    <source>
        <dbReference type="Proteomes" id="UP000023152"/>
    </source>
</evidence>
<dbReference type="CDD" id="cd03505">
    <property type="entry name" value="Delta9-FADS-like"/>
    <property type="match status" value="1"/>
</dbReference>
<keyword evidence="10" id="KW-0275">Fatty acid biosynthesis</keyword>
<name>X6NGT0_RETFI</name>
<reference evidence="13 14" key="1">
    <citation type="journal article" date="2013" name="Curr. Biol.">
        <title>The Genome of the Foraminiferan Reticulomyxa filosa.</title>
        <authorList>
            <person name="Glockner G."/>
            <person name="Hulsmann N."/>
            <person name="Schleicher M."/>
            <person name="Noegel A.A."/>
            <person name="Eichinger L."/>
            <person name="Gallinger C."/>
            <person name="Pawlowski J."/>
            <person name="Sierra R."/>
            <person name="Euteneuer U."/>
            <person name="Pillet L."/>
            <person name="Moustafa A."/>
            <person name="Platzer M."/>
            <person name="Groth M."/>
            <person name="Szafranski K."/>
            <person name="Schliwa M."/>
        </authorList>
    </citation>
    <scope>NUCLEOTIDE SEQUENCE [LARGE SCALE GENOMIC DNA]</scope>
</reference>
<feature type="transmembrane region" description="Helical" evidence="11">
    <location>
        <begin position="101"/>
        <end position="123"/>
    </location>
</feature>
<dbReference type="OrthoDB" id="10260134at2759"/>
<feature type="transmembrane region" description="Helical" evidence="11">
    <location>
        <begin position="74"/>
        <end position="95"/>
    </location>
</feature>
<evidence type="ECO:0000256" key="4">
    <source>
        <dbReference type="ARBA" id="ARBA00022692"/>
    </source>
</evidence>
<dbReference type="InterPro" id="IPR001199">
    <property type="entry name" value="Cyt_B5-like_heme/steroid-bd"/>
</dbReference>
<dbReference type="PIRSF" id="PIRSF000345">
    <property type="entry name" value="OLE1"/>
    <property type="match status" value="1"/>
</dbReference>
<comment type="subcellular location">
    <subcellularLocation>
        <location evidence="1">Membrane</location>
        <topology evidence="1">Multi-pass membrane protein</topology>
    </subcellularLocation>
</comment>
<dbReference type="OMA" id="WNDWRGG"/>
<evidence type="ECO:0000256" key="8">
    <source>
        <dbReference type="ARBA" id="ARBA00023098"/>
    </source>
</evidence>
<keyword evidence="9 11" id="KW-0472">Membrane</keyword>
<dbReference type="InterPro" id="IPR036400">
    <property type="entry name" value="Cyt_B5-like_heme/steroid_sf"/>
</dbReference>
<dbReference type="InterPro" id="IPR009160">
    <property type="entry name" value="Acyl-CoA_deSatase_haem/ster-bd"/>
</dbReference>
<evidence type="ECO:0000259" key="12">
    <source>
        <dbReference type="PROSITE" id="PS50255"/>
    </source>
</evidence>
<keyword evidence="8" id="KW-0443">Lipid metabolism</keyword>
<dbReference type="PANTHER" id="PTHR11351:SF31">
    <property type="entry name" value="DESATURASE 1, ISOFORM A-RELATED"/>
    <property type="match status" value="1"/>
</dbReference>
<gene>
    <name evidence="13" type="ORF">RFI_12249</name>
</gene>
<evidence type="ECO:0000256" key="7">
    <source>
        <dbReference type="ARBA" id="ARBA00023002"/>
    </source>
</evidence>
<evidence type="ECO:0000256" key="11">
    <source>
        <dbReference type="SAM" id="Phobius"/>
    </source>
</evidence>
<evidence type="ECO:0000313" key="13">
    <source>
        <dbReference type="EMBL" id="ETO24909.1"/>
    </source>
</evidence>
<sequence>MTQPRQESEFQKEIRRQAVGKTEEISFLKADHLEDRAWYERVNWLNCTVIFGVPLLSLYGAYTLNWKQFYWQTWVFAILYYFFTGLGITAGYHRFFSHKAYQASSMFFLFGFSFPCIEILFFLRNIGNSEISRQSCKKGTTSFADFYCFSCVCVNNYIVFRAHHRFTDTNDDPYNARRGFWYAHVGWMMLDQIEVKKVVPMEDLRASKIVRWQHNQYYWLGPFMAFILPMLICGLLWGDYRGGFYVAGVMRLLFVHHATWCVNSVAHWFGAFTFDDTISPRDSIITGLLTLGEGYHNFHHEFPNDFRNGIHWWDYDPTKWLISFLRFAGLAYNCIEFPWNEIIRGETDMEQKKLNDKKKGISYGVPIESLPVWSKEKLQAEVQKGRILIIVKDIVFDVEEFARSGRHPGGKSVFIERIGSDCTTDFNGGVYNHTNAARNLMSHMRVAKMQEYKKEQ</sequence>
<dbReference type="Proteomes" id="UP000023152">
    <property type="component" value="Unassembled WGS sequence"/>
</dbReference>
<evidence type="ECO:0000256" key="5">
    <source>
        <dbReference type="ARBA" id="ARBA00022832"/>
    </source>
</evidence>
<dbReference type="GO" id="GO:0005789">
    <property type="term" value="C:endoplasmic reticulum membrane"/>
    <property type="evidence" value="ECO:0007669"/>
    <property type="project" value="TreeGrafter"/>
</dbReference>
<evidence type="ECO:0000256" key="9">
    <source>
        <dbReference type="ARBA" id="ARBA00023136"/>
    </source>
</evidence>
<evidence type="ECO:0000256" key="3">
    <source>
        <dbReference type="ARBA" id="ARBA00022516"/>
    </source>
</evidence>
<comment type="similarity">
    <text evidence="2">Belongs to the fatty acid desaturase type 1 family.</text>
</comment>
<dbReference type="Gene3D" id="3.10.120.10">
    <property type="entry name" value="Cytochrome b5-like heme/steroid binding domain"/>
    <property type="match status" value="1"/>
</dbReference>
<evidence type="ECO:0000256" key="10">
    <source>
        <dbReference type="ARBA" id="ARBA00023160"/>
    </source>
</evidence>
<keyword evidence="7" id="KW-0560">Oxidoreductase</keyword>
<evidence type="ECO:0000256" key="6">
    <source>
        <dbReference type="ARBA" id="ARBA00022989"/>
    </source>
</evidence>
<dbReference type="PANTHER" id="PTHR11351">
    <property type="entry name" value="ACYL-COA DESATURASE"/>
    <property type="match status" value="1"/>
</dbReference>
<dbReference type="SUPFAM" id="SSF55856">
    <property type="entry name" value="Cytochrome b5-like heme/steroid binding domain"/>
    <property type="match status" value="1"/>
</dbReference>
<protein>
    <submittedName>
        <fullName evidence="13">Fatty acid desaturase family protein</fullName>
    </submittedName>
</protein>
<dbReference type="GO" id="GO:0006636">
    <property type="term" value="P:unsaturated fatty acid biosynthetic process"/>
    <property type="evidence" value="ECO:0007669"/>
    <property type="project" value="InterPro"/>
</dbReference>
<keyword evidence="5" id="KW-0276">Fatty acid metabolism</keyword>
<accession>X6NGT0</accession>
<comment type="caution">
    <text evidence="13">The sequence shown here is derived from an EMBL/GenBank/DDBJ whole genome shotgun (WGS) entry which is preliminary data.</text>
</comment>
<dbReference type="GO" id="GO:0004768">
    <property type="term" value="F:stearoyl-CoA 9-desaturase activity"/>
    <property type="evidence" value="ECO:0007669"/>
    <property type="project" value="InterPro"/>
</dbReference>
<keyword evidence="14" id="KW-1185">Reference proteome</keyword>
<keyword evidence="4 11" id="KW-0812">Transmembrane</keyword>
<dbReference type="GO" id="GO:0005506">
    <property type="term" value="F:iron ion binding"/>
    <property type="evidence" value="ECO:0007669"/>
    <property type="project" value="TreeGrafter"/>
</dbReference>
<keyword evidence="6 11" id="KW-1133">Transmembrane helix</keyword>
<feature type="transmembrane region" description="Helical" evidence="11">
    <location>
        <begin position="42"/>
        <end position="62"/>
    </location>
</feature>
<feature type="transmembrane region" description="Helical" evidence="11">
    <location>
        <begin position="217"/>
        <end position="237"/>
    </location>
</feature>
<keyword evidence="3" id="KW-0444">Lipid biosynthesis</keyword>